<evidence type="ECO:0000259" key="3">
    <source>
        <dbReference type="Pfam" id="PF20703"/>
    </source>
</evidence>
<gene>
    <name evidence="4" type="ORF">Cba03nite_72190</name>
</gene>
<dbReference type="Proteomes" id="UP000601223">
    <property type="component" value="Unassembled WGS sequence"/>
</dbReference>
<feature type="domain" description="Novel STAND NTPase 1" evidence="3">
    <location>
        <begin position="5"/>
        <end position="323"/>
    </location>
</feature>
<dbReference type="InterPro" id="IPR001680">
    <property type="entry name" value="WD40_rpt"/>
</dbReference>
<protein>
    <recommendedName>
        <fullName evidence="3">Novel STAND NTPase 1 domain-containing protein</fullName>
    </recommendedName>
</protein>
<keyword evidence="5" id="KW-1185">Reference proteome</keyword>
<keyword evidence="1" id="KW-0853">WD repeat</keyword>
<dbReference type="AlphaFoldDB" id="A0A8J3NM91"/>
<dbReference type="EMBL" id="BONF01000054">
    <property type="protein sequence ID" value="GIF85870.1"/>
    <property type="molecule type" value="Genomic_DNA"/>
</dbReference>
<organism evidence="4 5">
    <name type="scientific">Catellatospora bangladeshensis</name>
    <dbReference type="NCBI Taxonomy" id="310355"/>
    <lineage>
        <taxon>Bacteria</taxon>
        <taxon>Bacillati</taxon>
        <taxon>Actinomycetota</taxon>
        <taxon>Actinomycetes</taxon>
        <taxon>Micromonosporales</taxon>
        <taxon>Micromonosporaceae</taxon>
        <taxon>Catellatospora</taxon>
    </lineage>
</organism>
<dbReference type="PANTHER" id="PTHR19848:SF8">
    <property type="entry name" value="F-BOX AND WD REPEAT DOMAIN CONTAINING 7"/>
    <property type="match status" value="1"/>
</dbReference>
<evidence type="ECO:0000256" key="2">
    <source>
        <dbReference type="ARBA" id="ARBA00022737"/>
    </source>
</evidence>
<dbReference type="SUPFAM" id="SSF82171">
    <property type="entry name" value="DPP6 N-terminal domain-like"/>
    <property type="match status" value="3"/>
</dbReference>
<dbReference type="SMART" id="SM00320">
    <property type="entry name" value="WD40"/>
    <property type="match status" value="5"/>
</dbReference>
<keyword evidence="2" id="KW-0677">Repeat</keyword>
<evidence type="ECO:0000256" key="1">
    <source>
        <dbReference type="ARBA" id="ARBA00022574"/>
    </source>
</evidence>
<dbReference type="InterPro" id="IPR049052">
    <property type="entry name" value="nSTAND1"/>
</dbReference>
<dbReference type="Gene3D" id="2.130.10.10">
    <property type="entry name" value="YVTN repeat-like/Quinoprotein amine dehydrogenase"/>
    <property type="match status" value="3"/>
</dbReference>
<comment type="caution">
    <text evidence="4">The sequence shown here is derived from an EMBL/GenBank/DDBJ whole genome shotgun (WGS) entry which is preliminary data.</text>
</comment>
<dbReference type="Pfam" id="PF00400">
    <property type="entry name" value="WD40"/>
    <property type="match status" value="1"/>
</dbReference>
<sequence length="1081" mass="117537">MYGPMVPGADPFASLAQILRQGTDDPGALLDLAQRLRQEAVETCAGTFQTPRLLNAALSAASEGRPQMLLAVDQADGLLHDLSADDGAMLLNYLQTALRSHRALHVLLTLRPDDLITLDRLSPGLRHGTSIVVGPMTPDQIRQVIVRPARAAGMHLETDLVETIVAEATVGDALPMLSQLLRRLWDDRTDVITHRDYERVGRVAGAIAAHAEQVYAVAGSTHDPDAVDDLLLRFVDWDGDLLTRRQVAFAELSENDRDIVATFRSSRLMVDLDQGSSVGFVHDALLRRWDRLNHLAQRADRRIRLRSTLERRARDWHRAGRRADDLLVGGALTDGDDVVMSVGVSSLLAEFICESRRSASASAASRAAAAALWAQQIRAKNPDEAITVALAAVDEAPGSTPPVALWTLWSLLDAPDMQLLSMTHSPGVASLAWNGQDLVTLGGEGRLCRWSRSGELLDRRQLPLDPTDRRRLTGSGTAVMIVKSDELSRWDTAPMSDARYRRALKAYHSAQLGWSHDGQQYAFGGPGGWIAVGDMSEAELPEIPFVPGGESALPFWSVQGDRIAWVMGATVRVRLSSSALITARIAAAAEIDALMWSPDGRFILCIASPAHRRASQPITQHVQVFDALTGRTVQHIRHDTTAYSSFRVSGACWSPGSDQVALLIHSLRDRDADTAETIQAEFHLFALDSTEPLRRVLLPIAGHASPLHDVFTMSMCVAWSADGHAIACADSSGICIHDITTGNSLHLPSTDLRNLAWSPDRTRLATTTRHSAMIHDIGTASFAVLDTAFAWRLAPTTVCWEQDGNRIAASNHDSLAVWDAHDRHKIIQIDDLQPGAHELAWSPDGSYLVRAASDWWGRSPAEVVVFDARTGQPALTRSFGRLGHAIVAWSPTGDRLALSPDRRTIITLQTGTWNEVFANGEPTPHTEQLAWSPNGRSIAAVGKAGVYIRNAEDGSIRMRCIGGNDIDGMLFSARRLLSWSPCSTYLATAGSHTVTIWDAETGLSCAALDIPRRHGMRGVIVALQWPTSQSLHATLDGGQLLTWHMPESIDSIIGLLPNTLASPADDIRSRFGLSAASTSRS</sequence>
<dbReference type="Pfam" id="PF20703">
    <property type="entry name" value="nSTAND1"/>
    <property type="match status" value="1"/>
</dbReference>
<evidence type="ECO:0000313" key="4">
    <source>
        <dbReference type="EMBL" id="GIF85870.1"/>
    </source>
</evidence>
<dbReference type="InterPro" id="IPR015943">
    <property type="entry name" value="WD40/YVTN_repeat-like_dom_sf"/>
</dbReference>
<evidence type="ECO:0000313" key="5">
    <source>
        <dbReference type="Proteomes" id="UP000601223"/>
    </source>
</evidence>
<accession>A0A8J3NM91</accession>
<reference evidence="4 5" key="1">
    <citation type="submission" date="2021-01" db="EMBL/GenBank/DDBJ databases">
        <title>Whole genome shotgun sequence of Catellatospora bangladeshensis NBRC 107357.</title>
        <authorList>
            <person name="Komaki H."/>
            <person name="Tamura T."/>
        </authorList>
    </citation>
    <scope>NUCLEOTIDE SEQUENCE [LARGE SCALE GENOMIC DNA]</scope>
    <source>
        <strain evidence="4 5">NBRC 107357</strain>
    </source>
</reference>
<dbReference type="PANTHER" id="PTHR19848">
    <property type="entry name" value="WD40 REPEAT PROTEIN"/>
    <property type="match status" value="1"/>
</dbReference>
<name>A0A8J3NM91_9ACTN</name>
<proteinExistence type="predicted"/>